<dbReference type="EMBL" id="MT142198">
    <property type="protein sequence ID" value="QJA75995.1"/>
    <property type="molecule type" value="Genomic_DNA"/>
</dbReference>
<proteinExistence type="predicted"/>
<accession>A0A6M3K5C4</accession>
<reference evidence="1" key="1">
    <citation type="submission" date="2020-03" db="EMBL/GenBank/DDBJ databases">
        <title>The deep terrestrial virosphere.</title>
        <authorList>
            <person name="Holmfeldt K."/>
            <person name="Nilsson E."/>
            <person name="Simone D."/>
            <person name="Lopez-Fernandez M."/>
            <person name="Wu X."/>
            <person name="de Brujin I."/>
            <person name="Lundin D."/>
            <person name="Andersson A."/>
            <person name="Bertilsson S."/>
            <person name="Dopson M."/>
        </authorList>
    </citation>
    <scope>NUCLEOTIDE SEQUENCE</scope>
    <source>
        <strain evidence="1">MM415A01613</strain>
    </source>
</reference>
<organism evidence="1">
    <name type="scientific">viral metagenome</name>
    <dbReference type="NCBI Taxonomy" id="1070528"/>
    <lineage>
        <taxon>unclassified sequences</taxon>
        <taxon>metagenomes</taxon>
        <taxon>organismal metagenomes</taxon>
    </lineage>
</organism>
<name>A0A6M3K5C4_9ZZZZ</name>
<gene>
    <name evidence="1" type="ORF">MM415A01613_0004</name>
</gene>
<sequence>MAGVGTLHETRLYPPRPMNTLILGSAKRPILDHLPDTFLLIDDGSIIDALQLPERKAVTVFDPAHHAFNPLKDMTYLRARAFVDLINAAFPEGESTLTRRISSFHILTALLSGAQRLDTLIRDTKDTRDAYQKIQTILLSPVLTQVITRPTNLSFKGTILARLNRAELGDFDCFFLANLLIQQYPGPVIIPDFGFYSCPFHVDLIRQNRLTVSVNALDEVPRFRNALVQFERKIGSRCTPNDAELLALYAGLTPHTIAYNDFIQRQIRPA</sequence>
<protein>
    <submittedName>
        <fullName evidence="1">Uncharacterized protein</fullName>
    </submittedName>
</protein>
<dbReference type="AlphaFoldDB" id="A0A6M3K5C4"/>
<evidence type="ECO:0000313" key="1">
    <source>
        <dbReference type="EMBL" id="QJA75995.1"/>
    </source>
</evidence>